<dbReference type="HOGENOM" id="CLU_155233_2_0_6"/>
<dbReference type="EMBL" id="CP007044">
    <property type="protein sequence ID" value="AJW28943.1"/>
    <property type="molecule type" value="Genomic_DNA"/>
</dbReference>
<evidence type="ECO:0000313" key="2">
    <source>
        <dbReference type="EMBL" id="AJW28943.1"/>
    </source>
</evidence>
<evidence type="ECO:0000256" key="1">
    <source>
        <dbReference type="SAM" id="SignalP"/>
    </source>
</evidence>
<name>A0A0D4ZYG8_9GAMM</name>
<accession>A0A0D4ZYG8</accession>
<organism evidence="2 3">
    <name type="scientific">Chania multitudinisentens RB-25</name>
    <dbReference type="NCBI Taxonomy" id="1441930"/>
    <lineage>
        <taxon>Bacteria</taxon>
        <taxon>Pseudomonadati</taxon>
        <taxon>Pseudomonadota</taxon>
        <taxon>Gammaproteobacteria</taxon>
        <taxon>Enterobacterales</taxon>
        <taxon>Yersiniaceae</taxon>
        <taxon>Chania</taxon>
    </lineage>
</organism>
<reference evidence="2 3" key="2">
    <citation type="submission" date="2015-03" db="EMBL/GenBank/DDBJ databases">
        <authorList>
            <person name="Chan K.-G."/>
        </authorList>
    </citation>
    <scope>NUCLEOTIDE SEQUENCE [LARGE SCALE GENOMIC DNA]</scope>
    <source>
        <strain evidence="2 3">RB-25</strain>
    </source>
</reference>
<feature type="signal peptide" evidence="1">
    <location>
        <begin position="1"/>
        <end position="29"/>
    </location>
</feature>
<dbReference type="KEGG" id="sfo:Z042_26115"/>
<feature type="chain" id="PRO_5002290532" description="Fimbrial protein" evidence="1">
    <location>
        <begin position="30"/>
        <end position="104"/>
    </location>
</feature>
<keyword evidence="1" id="KW-0732">Signal</keyword>
<dbReference type="Proteomes" id="UP000019030">
    <property type="component" value="Chromosome"/>
</dbReference>
<protein>
    <recommendedName>
        <fullName evidence="4">Fimbrial protein</fullName>
    </recommendedName>
</protein>
<evidence type="ECO:0000313" key="3">
    <source>
        <dbReference type="Proteomes" id="UP000019030"/>
    </source>
</evidence>
<evidence type="ECO:0008006" key="4">
    <source>
        <dbReference type="Google" id="ProtNLM"/>
    </source>
</evidence>
<keyword evidence="3" id="KW-1185">Reference proteome</keyword>
<reference evidence="2 3" key="1">
    <citation type="submission" date="2014-01" db="EMBL/GenBank/DDBJ databases">
        <title>Isolation of Serratia multitudinisentens RB-25 from Ex-Landfill site.</title>
        <authorList>
            <person name="Robson E.H.J."/>
        </authorList>
    </citation>
    <scope>NUCLEOTIDE SEQUENCE [LARGE SCALE GENOMIC DNA]</scope>
    <source>
        <strain evidence="2 3">RB-25</strain>
    </source>
</reference>
<proteinExistence type="predicted"/>
<gene>
    <name evidence="2" type="ORF">Z042_26115</name>
</gene>
<sequence>MRFTMNVYKLACVSASLSVLLLAAPFANSASGGVIRFTGAIVDGGCIINNSQRDVNIQCYDNGKKTNTVASINSSKINFPSGQVTNVKWLNTERTLGIMNVVYQ</sequence>
<dbReference type="AlphaFoldDB" id="A0A0D4ZYG8"/>